<dbReference type="Gene3D" id="3.10.290.10">
    <property type="entry name" value="RNA-binding S4 domain"/>
    <property type="match status" value="1"/>
</dbReference>
<evidence type="ECO:0000259" key="5">
    <source>
        <dbReference type="SMART" id="SM00363"/>
    </source>
</evidence>
<evidence type="ECO:0000313" key="7">
    <source>
        <dbReference type="EnsemblMetazoa" id="CapteP117146"/>
    </source>
</evidence>
<accession>R7U776</accession>
<dbReference type="InterPro" id="IPR006145">
    <property type="entry name" value="PsdUridine_synth_RsuA/RluA"/>
</dbReference>
<dbReference type="STRING" id="283909.R7U776"/>
<dbReference type="SUPFAM" id="SSF55174">
    <property type="entry name" value="Alpha-L RNA-binding motif"/>
    <property type="match status" value="1"/>
</dbReference>
<sequence length="181" mass="19405">MNSSSDKFRAHSRPASRGEGAPSQAGARIAKVMARAGLCSRREAERWIADGRVAVNGEVLDSPACVVTDKDKVIVDGKQLGNAGAAKLWLYHKPPGLVTTHADPEGRPTVFQHLPASLGRVISIGRLDLNSEGLLLLTNAGTLAHLIEHPSLGWTRAYRVRAYGHLSQSAIDRLAKGVVFE</sequence>
<reference evidence="6 8" key="2">
    <citation type="journal article" date="2013" name="Nature">
        <title>Insights into bilaterian evolution from three spiralian genomes.</title>
        <authorList>
            <person name="Simakov O."/>
            <person name="Marletaz F."/>
            <person name="Cho S.J."/>
            <person name="Edsinger-Gonzales E."/>
            <person name="Havlak P."/>
            <person name="Hellsten U."/>
            <person name="Kuo D.H."/>
            <person name="Larsson T."/>
            <person name="Lv J."/>
            <person name="Arendt D."/>
            <person name="Savage R."/>
            <person name="Osoegawa K."/>
            <person name="de Jong P."/>
            <person name="Grimwood J."/>
            <person name="Chapman J.A."/>
            <person name="Shapiro H."/>
            <person name="Aerts A."/>
            <person name="Otillar R.P."/>
            <person name="Terry A.Y."/>
            <person name="Boore J.L."/>
            <person name="Grigoriev I.V."/>
            <person name="Lindberg D.R."/>
            <person name="Seaver E.C."/>
            <person name="Weisblat D.A."/>
            <person name="Putnam N.H."/>
            <person name="Rokhsar D.S."/>
        </authorList>
    </citation>
    <scope>NUCLEOTIDE SEQUENCE</scope>
    <source>
        <strain evidence="6 8">I ESC-2004</strain>
    </source>
</reference>
<dbReference type="GO" id="GO:0001522">
    <property type="term" value="P:pseudouridine synthesis"/>
    <property type="evidence" value="ECO:0007669"/>
    <property type="project" value="InterPro"/>
</dbReference>
<dbReference type="Proteomes" id="UP000014760">
    <property type="component" value="Unassembled WGS sequence"/>
</dbReference>
<gene>
    <name evidence="6" type="ORF">CAPTEDRAFT_117146</name>
</gene>
<dbReference type="OrthoDB" id="440619at2759"/>
<dbReference type="EMBL" id="AMQN01048576">
    <property type="status" value="NOT_ANNOTATED_CDS"/>
    <property type="molecule type" value="Genomic_DNA"/>
</dbReference>
<keyword evidence="2" id="KW-0413">Isomerase</keyword>
<evidence type="ECO:0000313" key="6">
    <source>
        <dbReference type="EMBL" id="ELT98990.1"/>
    </source>
</evidence>
<evidence type="ECO:0000256" key="3">
    <source>
        <dbReference type="PROSITE-ProRule" id="PRU00182"/>
    </source>
</evidence>
<dbReference type="PANTHER" id="PTHR47683:SF3">
    <property type="entry name" value="RIBOSOMAL LARGE SUBUNIT PSEUDOURIDINE SYNTHASE B"/>
    <property type="match status" value="1"/>
</dbReference>
<feature type="domain" description="RNA-binding S4" evidence="5">
    <location>
        <begin position="27"/>
        <end position="85"/>
    </location>
</feature>
<evidence type="ECO:0000256" key="4">
    <source>
        <dbReference type="SAM" id="MobiDB-lite"/>
    </source>
</evidence>
<dbReference type="InterPro" id="IPR050343">
    <property type="entry name" value="RsuA_PseudoU_synthase"/>
</dbReference>
<dbReference type="Pfam" id="PF00849">
    <property type="entry name" value="PseudoU_synth_2"/>
    <property type="match status" value="1"/>
</dbReference>
<dbReference type="PROSITE" id="PS01149">
    <property type="entry name" value="PSI_RSU"/>
    <property type="match status" value="1"/>
</dbReference>
<dbReference type="Pfam" id="PF01479">
    <property type="entry name" value="S4"/>
    <property type="match status" value="1"/>
</dbReference>
<dbReference type="GO" id="GO:0009982">
    <property type="term" value="F:pseudouridine synthase activity"/>
    <property type="evidence" value="ECO:0007669"/>
    <property type="project" value="InterPro"/>
</dbReference>
<dbReference type="Gene3D" id="3.30.70.580">
    <property type="entry name" value="Pseudouridine synthase I, catalytic domain, N-terminal subdomain"/>
    <property type="match status" value="1"/>
</dbReference>
<dbReference type="CDD" id="cd00165">
    <property type="entry name" value="S4"/>
    <property type="match status" value="1"/>
</dbReference>
<comment type="similarity">
    <text evidence="1">Belongs to the pseudouridine synthase RsuA family.</text>
</comment>
<dbReference type="SMART" id="SM00363">
    <property type="entry name" value="S4"/>
    <property type="match status" value="1"/>
</dbReference>
<evidence type="ECO:0000256" key="2">
    <source>
        <dbReference type="ARBA" id="ARBA00023235"/>
    </source>
</evidence>
<reference evidence="8" key="1">
    <citation type="submission" date="2012-12" db="EMBL/GenBank/DDBJ databases">
        <authorList>
            <person name="Hellsten U."/>
            <person name="Grimwood J."/>
            <person name="Chapman J.A."/>
            <person name="Shapiro H."/>
            <person name="Aerts A."/>
            <person name="Otillar R.P."/>
            <person name="Terry A.Y."/>
            <person name="Boore J.L."/>
            <person name="Simakov O."/>
            <person name="Marletaz F."/>
            <person name="Cho S.-J."/>
            <person name="Edsinger-Gonzales E."/>
            <person name="Havlak P."/>
            <person name="Kuo D.-H."/>
            <person name="Larsson T."/>
            <person name="Lv J."/>
            <person name="Arendt D."/>
            <person name="Savage R."/>
            <person name="Osoegawa K."/>
            <person name="de Jong P."/>
            <person name="Lindberg D.R."/>
            <person name="Seaver E.C."/>
            <person name="Weisblat D.A."/>
            <person name="Putnam N.H."/>
            <person name="Grigoriev I.V."/>
            <person name="Rokhsar D.S."/>
        </authorList>
    </citation>
    <scope>NUCLEOTIDE SEQUENCE</scope>
    <source>
        <strain evidence="8">I ESC-2004</strain>
    </source>
</reference>
<dbReference type="GO" id="GO:0003723">
    <property type="term" value="F:RNA binding"/>
    <property type="evidence" value="ECO:0007669"/>
    <property type="project" value="UniProtKB-KW"/>
</dbReference>
<dbReference type="InterPro" id="IPR018496">
    <property type="entry name" value="PsdUridine_synth_RsuA/RluB_CS"/>
</dbReference>
<dbReference type="PROSITE" id="PS50889">
    <property type="entry name" value="S4"/>
    <property type="match status" value="1"/>
</dbReference>
<dbReference type="OMA" id="LMHPDFG"/>
<feature type="region of interest" description="Disordered" evidence="4">
    <location>
        <begin position="1"/>
        <end position="26"/>
    </location>
</feature>
<dbReference type="EMBL" id="KB307354">
    <property type="protein sequence ID" value="ELT98990.1"/>
    <property type="molecule type" value="Genomic_DNA"/>
</dbReference>
<dbReference type="InterPro" id="IPR036986">
    <property type="entry name" value="S4_RNA-bd_sf"/>
</dbReference>
<reference evidence="7" key="3">
    <citation type="submission" date="2015-06" db="UniProtKB">
        <authorList>
            <consortium name="EnsemblMetazoa"/>
        </authorList>
    </citation>
    <scope>IDENTIFICATION</scope>
</reference>
<organism evidence="6">
    <name type="scientific">Capitella teleta</name>
    <name type="common">Polychaete worm</name>
    <dbReference type="NCBI Taxonomy" id="283909"/>
    <lineage>
        <taxon>Eukaryota</taxon>
        <taxon>Metazoa</taxon>
        <taxon>Spiralia</taxon>
        <taxon>Lophotrochozoa</taxon>
        <taxon>Annelida</taxon>
        <taxon>Polychaeta</taxon>
        <taxon>Sedentaria</taxon>
        <taxon>Scolecida</taxon>
        <taxon>Capitellidae</taxon>
        <taxon>Capitella</taxon>
    </lineage>
</organism>
<proteinExistence type="inferred from homology"/>
<dbReference type="PANTHER" id="PTHR47683">
    <property type="entry name" value="PSEUDOURIDINE SYNTHASE FAMILY PROTEIN-RELATED"/>
    <property type="match status" value="1"/>
</dbReference>
<dbReference type="Gene3D" id="3.30.70.1560">
    <property type="entry name" value="Alpha-L RNA-binding motif"/>
    <property type="match status" value="1"/>
</dbReference>
<dbReference type="HOGENOM" id="CLU_1492657_0_0_1"/>
<keyword evidence="8" id="KW-1185">Reference proteome</keyword>
<dbReference type="FunFam" id="3.10.290.10:FF:000003">
    <property type="entry name" value="Pseudouridine synthase"/>
    <property type="match status" value="1"/>
</dbReference>
<name>R7U776_CAPTE</name>
<dbReference type="GO" id="GO:0006364">
    <property type="term" value="P:rRNA processing"/>
    <property type="evidence" value="ECO:0007669"/>
    <property type="project" value="UniProtKB-ARBA"/>
</dbReference>
<keyword evidence="3" id="KW-0694">RNA-binding</keyword>
<evidence type="ECO:0000313" key="8">
    <source>
        <dbReference type="Proteomes" id="UP000014760"/>
    </source>
</evidence>
<protein>
    <recommendedName>
        <fullName evidence="5">RNA-binding S4 domain-containing protein</fullName>
    </recommendedName>
</protein>
<dbReference type="InterPro" id="IPR002942">
    <property type="entry name" value="S4_RNA-bd"/>
</dbReference>
<dbReference type="AlphaFoldDB" id="R7U776"/>
<dbReference type="EnsemblMetazoa" id="CapteT117146">
    <property type="protein sequence ID" value="CapteP117146"/>
    <property type="gene ID" value="CapteG117146"/>
</dbReference>
<feature type="non-terminal residue" evidence="6">
    <location>
        <position position="181"/>
    </location>
</feature>
<dbReference type="InterPro" id="IPR042092">
    <property type="entry name" value="PsdUridine_s_RsuA/RluB/E/F_cat"/>
</dbReference>
<dbReference type="InterPro" id="IPR020094">
    <property type="entry name" value="TruA/RsuA/RluB/E/F_N"/>
</dbReference>
<evidence type="ECO:0000256" key="1">
    <source>
        <dbReference type="ARBA" id="ARBA00008348"/>
    </source>
</evidence>